<keyword evidence="2" id="KW-0732">Signal</keyword>
<proteinExistence type="predicted"/>
<sequence>MRKLFAALLAATVLAAPLAQAQAQSYRHEPPRKEWRGPQAHKPMVKRWHSGERLRPGMWQQRLGPREVRANRLPEPRRGQQWVRVGNQVLLVNMNGLILSVAR</sequence>
<dbReference type="Pfam" id="PF11776">
    <property type="entry name" value="RcnB"/>
    <property type="match status" value="1"/>
</dbReference>
<name>A0A7W6K1F7_9HYPH</name>
<dbReference type="Gene3D" id="3.10.450.160">
    <property type="entry name" value="inner membrane protein cigr"/>
    <property type="match status" value="1"/>
</dbReference>
<evidence type="ECO:0000313" key="4">
    <source>
        <dbReference type="Proteomes" id="UP000584824"/>
    </source>
</evidence>
<feature type="signal peptide" evidence="2">
    <location>
        <begin position="1"/>
        <end position="21"/>
    </location>
</feature>
<dbReference type="AlphaFoldDB" id="A0A7W6K1F7"/>
<evidence type="ECO:0000256" key="2">
    <source>
        <dbReference type="SAM" id="SignalP"/>
    </source>
</evidence>
<dbReference type="Proteomes" id="UP000584824">
    <property type="component" value="Unassembled WGS sequence"/>
</dbReference>
<comment type="caution">
    <text evidence="3">The sequence shown here is derived from an EMBL/GenBank/DDBJ whole genome shotgun (WGS) entry which is preliminary data.</text>
</comment>
<accession>A0A7W6K1F7</accession>
<evidence type="ECO:0000313" key="3">
    <source>
        <dbReference type="EMBL" id="MBB4103458.1"/>
    </source>
</evidence>
<feature type="chain" id="PRO_5030613693" evidence="2">
    <location>
        <begin position="22"/>
        <end position="103"/>
    </location>
</feature>
<gene>
    <name evidence="3" type="ORF">GGQ66_002016</name>
</gene>
<dbReference type="RefSeq" id="WP_183792020.1">
    <property type="nucleotide sequence ID" value="NZ_JACIDU010000007.1"/>
</dbReference>
<protein>
    <submittedName>
        <fullName evidence="3">Ni/Co efflux regulator RcnB</fullName>
    </submittedName>
</protein>
<reference evidence="3 4" key="1">
    <citation type="submission" date="2020-08" db="EMBL/GenBank/DDBJ databases">
        <title>Genomic Encyclopedia of Type Strains, Phase IV (KMG-IV): sequencing the most valuable type-strain genomes for metagenomic binning, comparative biology and taxonomic classification.</title>
        <authorList>
            <person name="Goeker M."/>
        </authorList>
    </citation>
    <scope>NUCLEOTIDE SEQUENCE [LARGE SCALE GENOMIC DNA]</scope>
    <source>
        <strain evidence="3 4">DSM 26385</strain>
    </source>
</reference>
<organism evidence="3 4">
    <name type="scientific">Allorhizobium borbori</name>
    <dbReference type="NCBI Taxonomy" id="485907"/>
    <lineage>
        <taxon>Bacteria</taxon>
        <taxon>Pseudomonadati</taxon>
        <taxon>Pseudomonadota</taxon>
        <taxon>Alphaproteobacteria</taxon>
        <taxon>Hyphomicrobiales</taxon>
        <taxon>Rhizobiaceae</taxon>
        <taxon>Rhizobium/Agrobacterium group</taxon>
        <taxon>Allorhizobium</taxon>
    </lineage>
</organism>
<dbReference type="InterPro" id="IPR024572">
    <property type="entry name" value="RcnB"/>
</dbReference>
<dbReference type="EMBL" id="JACIDU010000007">
    <property type="protein sequence ID" value="MBB4103458.1"/>
    <property type="molecule type" value="Genomic_DNA"/>
</dbReference>
<feature type="region of interest" description="Disordered" evidence="1">
    <location>
        <begin position="21"/>
        <end position="45"/>
    </location>
</feature>
<evidence type="ECO:0000256" key="1">
    <source>
        <dbReference type="SAM" id="MobiDB-lite"/>
    </source>
</evidence>
<keyword evidence="4" id="KW-1185">Reference proteome</keyword>
<feature type="compositionally biased region" description="Basic and acidic residues" evidence="1">
    <location>
        <begin position="26"/>
        <end position="36"/>
    </location>
</feature>